<sequence length="129" mass="14610">MYYVATLENSPWVKTPPPNERILRCLISPELDPTNHDIACGMTELQPGCTSDFRAHDEGEMFICIAGKGHVRVGDDMVEMHPISVVYVPKNTLHQIYSDMDDTFTLLWVLTPPFGGDRMVLEMAKQKDQ</sequence>
<reference evidence="2 3" key="1">
    <citation type="submission" date="2017-04" db="EMBL/GenBank/DDBJ databases">
        <authorList>
            <person name="Afonso C.L."/>
            <person name="Miller P.J."/>
            <person name="Scott M.A."/>
            <person name="Spackman E."/>
            <person name="Goraichik I."/>
            <person name="Dimitrov K.M."/>
            <person name="Suarez D.L."/>
            <person name="Swayne D.E."/>
        </authorList>
    </citation>
    <scope>NUCLEOTIDE SEQUENCE [LARGE SCALE GENOMIC DNA]</scope>
    <source>
        <strain evidence="2 3">DSM 12816</strain>
    </source>
</reference>
<accession>A0A1W2AHN9</accession>
<dbReference type="SUPFAM" id="SSF51182">
    <property type="entry name" value="RmlC-like cupins"/>
    <property type="match status" value="1"/>
</dbReference>
<dbReference type="RefSeq" id="WP_084234404.1">
    <property type="nucleotide sequence ID" value="NZ_FWXW01000004.1"/>
</dbReference>
<dbReference type="Proteomes" id="UP000192790">
    <property type="component" value="Unassembled WGS sequence"/>
</dbReference>
<evidence type="ECO:0000259" key="1">
    <source>
        <dbReference type="Pfam" id="PF07883"/>
    </source>
</evidence>
<dbReference type="InterPro" id="IPR013096">
    <property type="entry name" value="Cupin_2"/>
</dbReference>
<dbReference type="Pfam" id="PF07883">
    <property type="entry name" value="Cupin_2"/>
    <property type="match status" value="1"/>
</dbReference>
<keyword evidence="3" id="KW-1185">Reference proteome</keyword>
<proteinExistence type="predicted"/>
<dbReference type="Gene3D" id="2.60.120.10">
    <property type="entry name" value="Jelly Rolls"/>
    <property type="match status" value="1"/>
</dbReference>
<dbReference type="OrthoDB" id="9814553at2"/>
<dbReference type="InterPro" id="IPR011051">
    <property type="entry name" value="RmlC_Cupin_sf"/>
</dbReference>
<dbReference type="STRING" id="1122930.SAMN02745168_1705"/>
<organism evidence="2 3">
    <name type="scientific">Papillibacter cinnamivorans DSM 12816</name>
    <dbReference type="NCBI Taxonomy" id="1122930"/>
    <lineage>
        <taxon>Bacteria</taxon>
        <taxon>Bacillati</taxon>
        <taxon>Bacillota</taxon>
        <taxon>Clostridia</taxon>
        <taxon>Eubacteriales</taxon>
        <taxon>Oscillospiraceae</taxon>
        <taxon>Papillibacter</taxon>
    </lineage>
</organism>
<dbReference type="EMBL" id="FWXW01000004">
    <property type="protein sequence ID" value="SMC59778.1"/>
    <property type="molecule type" value="Genomic_DNA"/>
</dbReference>
<evidence type="ECO:0000313" key="3">
    <source>
        <dbReference type="Proteomes" id="UP000192790"/>
    </source>
</evidence>
<gene>
    <name evidence="2" type="ORF">SAMN02745168_1705</name>
</gene>
<dbReference type="AlphaFoldDB" id="A0A1W2AHN9"/>
<evidence type="ECO:0000313" key="2">
    <source>
        <dbReference type="EMBL" id="SMC59778.1"/>
    </source>
</evidence>
<protein>
    <submittedName>
        <fullName evidence="2">Cupin domain protein</fullName>
    </submittedName>
</protein>
<name>A0A1W2AHN9_9FIRM</name>
<dbReference type="InterPro" id="IPR014710">
    <property type="entry name" value="RmlC-like_jellyroll"/>
</dbReference>
<feature type="domain" description="Cupin type-2" evidence="1">
    <location>
        <begin position="42"/>
        <end position="109"/>
    </location>
</feature>